<organism evidence="2 3">
    <name type="scientific">Desulfobaculum xiamenense</name>
    <dbReference type="NCBI Taxonomy" id="995050"/>
    <lineage>
        <taxon>Bacteria</taxon>
        <taxon>Pseudomonadati</taxon>
        <taxon>Thermodesulfobacteriota</taxon>
        <taxon>Desulfovibrionia</taxon>
        <taxon>Desulfovibrionales</taxon>
        <taxon>Desulfovibrionaceae</taxon>
        <taxon>Desulfobaculum</taxon>
    </lineage>
</organism>
<reference evidence="2 3" key="1">
    <citation type="submission" date="2020-03" db="EMBL/GenBank/DDBJ databases">
        <title>Genomic Encyclopedia of Type Strains, Phase IV (KMG-IV): sequencing the most valuable type-strain genomes for metagenomic binning, comparative biology and taxonomic classification.</title>
        <authorList>
            <person name="Goeker M."/>
        </authorList>
    </citation>
    <scope>NUCLEOTIDE SEQUENCE [LARGE SCALE GENOMIC DNA]</scope>
    <source>
        <strain evidence="2 3">DSM 24233</strain>
    </source>
</reference>
<sequence>MLTKHIARAATALIAFLVVLLYPDRQALAWGPGVHMAIGEYVLGNLGLLTPVMAEVLRSNGSAFLYGCLSADIFLGKGSTVHPTHSHNWLVGQKLLTTAASPRARAHALGYLSHLAADTVAHNYYVPNMLSAMPMAGRISHVYTEMLADSLVQWDRRKARRLLRQEHAEADSALLAAMRRKALPFVIKKRLVHDSLGLTGYKGLGLSMNIARRHFAPRGVEAYVLDMLELSFGVVVDFLRHPDTTPSRSLDPVGTRHLWSVRQILHQRVQRKVRLGRRTLGTLFPVETHLAAVPRPIRLTLGHAPMLSPTPRWGIRPTGTDG</sequence>
<protein>
    <recommendedName>
        <fullName evidence="1">Phospholipase C/D domain-containing protein</fullName>
    </recommendedName>
</protein>
<evidence type="ECO:0000259" key="1">
    <source>
        <dbReference type="Pfam" id="PF00882"/>
    </source>
</evidence>
<dbReference type="Pfam" id="PF00882">
    <property type="entry name" value="Zn_dep_PLPC"/>
    <property type="match status" value="1"/>
</dbReference>
<dbReference type="AlphaFoldDB" id="A0A846QSR2"/>
<name>A0A846QSR2_9BACT</name>
<gene>
    <name evidence="2" type="ORF">GGQ74_003105</name>
</gene>
<feature type="domain" description="Phospholipase C/D" evidence="1">
    <location>
        <begin position="34"/>
        <end position="166"/>
    </location>
</feature>
<keyword evidence="3" id="KW-1185">Reference proteome</keyword>
<dbReference type="Proteomes" id="UP000580856">
    <property type="component" value="Unassembled WGS sequence"/>
</dbReference>
<dbReference type="InterPro" id="IPR029002">
    <property type="entry name" value="PLPC/GPLD1"/>
</dbReference>
<accession>A0A846QSR2</accession>
<dbReference type="EMBL" id="JAATJA010000005">
    <property type="protein sequence ID" value="NJB69403.1"/>
    <property type="molecule type" value="Genomic_DNA"/>
</dbReference>
<dbReference type="RefSeq" id="WP_167942493.1">
    <property type="nucleotide sequence ID" value="NZ_JAATJA010000005.1"/>
</dbReference>
<comment type="caution">
    <text evidence="2">The sequence shown here is derived from an EMBL/GenBank/DDBJ whole genome shotgun (WGS) entry which is preliminary data.</text>
</comment>
<evidence type="ECO:0000313" key="2">
    <source>
        <dbReference type="EMBL" id="NJB69403.1"/>
    </source>
</evidence>
<proteinExistence type="predicted"/>
<evidence type="ECO:0000313" key="3">
    <source>
        <dbReference type="Proteomes" id="UP000580856"/>
    </source>
</evidence>